<comment type="caution">
    <text evidence="3">The sequence shown here is derived from an EMBL/GenBank/DDBJ whole genome shotgun (WGS) entry which is preliminary data.</text>
</comment>
<feature type="signal peptide" evidence="2">
    <location>
        <begin position="1"/>
        <end position="36"/>
    </location>
</feature>
<reference evidence="3 4" key="1">
    <citation type="submission" date="2024-09" db="EMBL/GenBank/DDBJ databases">
        <authorList>
            <person name="Lee S.D."/>
        </authorList>
    </citation>
    <scope>NUCLEOTIDE SEQUENCE [LARGE SCALE GENOMIC DNA]</scope>
    <source>
        <strain evidence="3 4">N1-1</strain>
    </source>
</reference>
<feature type="compositionally biased region" description="Polar residues" evidence="1">
    <location>
        <begin position="468"/>
        <end position="479"/>
    </location>
</feature>
<keyword evidence="4" id="KW-1185">Reference proteome</keyword>
<organism evidence="3 4">
    <name type="scientific">Streptacidiphilus alkalitolerans</name>
    <dbReference type="NCBI Taxonomy" id="3342712"/>
    <lineage>
        <taxon>Bacteria</taxon>
        <taxon>Bacillati</taxon>
        <taxon>Actinomycetota</taxon>
        <taxon>Actinomycetes</taxon>
        <taxon>Kitasatosporales</taxon>
        <taxon>Streptomycetaceae</taxon>
        <taxon>Streptacidiphilus</taxon>
    </lineage>
</organism>
<feature type="chain" id="PRO_5047263304" evidence="2">
    <location>
        <begin position="37"/>
        <end position="1075"/>
    </location>
</feature>
<feature type="compositionally biased region" description="Low complexity" evidence="1">
    <location>
        <begin position="291"/>
        <end position="305"/>
    </location>
</feature>
<feature type="region of interest" description="Disordered" evidence="1">
    <location>
        <begin position="291"/>
        <end position="313"/>
    </location>
</feature>
<sequence length="1075" mass="108252">MKPRPPAVRRYRNRRAAALITTTALGVAGLAVPAHAVPAHAAPAHAAAAHAAAAGGGSAHSAAALPADRSPAATAARQAKASGKPVVINSLTTATQQIAVNPSGSFTATISATPTRVFHAGRWIAINTALHRNADGTLSPGAVAGDLVLSGGGTTPLATLTASGQRLSLAWPTALPVPTVSADTATYHNVLPGTDLAVTATAQGGVSDVLIVKTAQAAANPALRRLNLATTGPGLTISADADGNLTATDTHHRAAFYAPAPTMWDSTPATSAAPPTPATAPSPSTVAASVAQASASPAAGSGAPTFRGPGAAAHRTRVPAEVVGGHTVALVPDPAALTATSNRYPLFIDPAWSRWTGQNPGYAEVKQGCPNSANSGNSTAYEPQGQGEGVGYNGSPSCIGSEETYYQFTLPSAVYGTTINTADTVLKTTELYSASASLSATVSAHLATSPISPSTDWKNRPGFGPALSSKTVGPASSSNKPSTGFAVASAVAAAREGAVLTFALTGDEKSADKAHFKRFSTTPTLVVEYNSKPTVTSAYTAPDTTCTAAGPPFSKVGNTAITLKAQLNDIEPGSTMTAHFTYSTYNGAEIASTTTGSVLSDGVAQWNIGALPSGDYTWTVSANDGTDDSATTTCHFTVSADAPGPPGISSSVFPTTDQYPSPNPDRNAGGTNDFTFTPAAGSSDTVAYAYAWGAPPPTVNPPQTVSTTAGTGPTSITLTPPGQGANKLYVYAIDSAGNISTTAEQNFFTQYGTGPTVALATDFNDDNIPDVIGVGTTANPGLWLYEGNADHTLAPPIQLGAQGTANGTGTAADWNGATVSSGFLDDDSEGQMSGAAVHNPDLLVRTPDGGLNIYRGTGNTGDGTTFIPNGNNVFPVSFIDAQGNELPGTNLGRQVIPAGALTSDGYSGAWIYPNISAGESADLWAIQGDQLGYYAATNGTAMYSPFAVVSGSGWADKTIVNAGQIGGLPALWARDNTTGELDLYTSTDPNIAAGSADSTKTVVATSGYATADYTMLTSAGTTGPDGCPQLQGIDATTGTFTFIPCTSMTTLGTPVTTSTSADMLSTIDGAALDTP</sequence>
<dbReference type="EMBL" id="JBHEZX010000002">
    <property type="protein sequence ID" value="MFC1408601.1"/>
    <property type="molecule type" value="Genomic_DNA"/>
</dbReference>
<feature type="region of interest" description="Disordered" evidence="1">
    <location>
        <begin position="368"/>
        <end position="394"/>
    </location>
</feature>
<feature type="compositionally biased region" description="Polar residues" evidence="1">
    <location>
        <begin position="369"/>
        <end position="381"/>
    </location>
</feature>
<feature type="region of interest" description="Disordered" evidence="1">
    <location>
        <begin position="639"/>
        <end position="671"/>
    </location>
</feature>
<accession>A0ABV6V4E9</accession>
<keyword evidence="2" id="KW-0732">Signal</keyword>
<protein>
    <submittedName>
        <fullName evidence="3">FG-GAP repeat domain-containing protein</fullName>
    </submittedName>
</protein>
<feature type="region of interest" description="Disordered" evidence="1">
    <location>
        <begin position="449"/>
        <end position="479"/>
    </location>
</feature>
<evidence type="ECO:0000313" key="4">
    <source>
        <dbReference type="Proteomes" id="UP001592582"/>
    </source>
</evidence>
<dbReference type="Proteomes" id="UP001592582">
    <property type="component" value="Unassembled WGS sequence"/>
</dbReference>
<feature type="compositionally biased region" description="Polar residues" evidence="1">
    <location>
        <begin position="648"/>
        <end position="660"/>
    </location>
</feature>
<evidence type="ECO:0000256" key="2">
    <source>
        <dbReference type="SAM" id="SignalP"/>
    </source>
</evidence>
<evidence type="ECO:0000313" key="3">
    <source>
        <dbReference type="EMBL" id="MFC1408601.1"/>
    </source>
</evidence>
<gene>
    <name evidence="3" type="ORF">ACEZDG_04835</name>
</gene>
<proteinExistence type="predicted"/>
<dbReference type="RefSeq" id="WP_380502743.1">
    <property type="nucleotide sequence ID" value="NZ_JBHEZX010000002.1"/>
</dbReference>
<name>A0ABV6V4E9_9ACTN</name>
<evidence type="ECO:0000256" key="1">
    <source>
        <dbReference type="SAM" id="MobiDB-lite"/>
    </source>
</evidence>